<keyword evidence="12" id="KW-0864">Zinc transport</keyword>
<evidence type="ECO:0000259" key="23">
    <source>
        <dbReference type="Pfam" id="PF18292"/>
    </source>
</evidence>
<evidence type="ECO:0000256" key="6">
    <source>
        <dbReference type="ARBA" id="ARBA00022692"/>
    </source>
</evidence>
<comment type="subcellular location">
    <subcellularLocation>
        <location evidence="2">Apical cell membrane</location>
        <topology evidence="2">Multi-pass membrane protein</topology>
    </subcellularLocation>
    <subcellularLocation>
        <location evidence="1">Recycling endosome membrane</location>
        <topology evidence="1">Multi-pass membrane protein</topology>
    </subcellularLocation>
</comment>
<dbReference type="InterPro" id="IPR049406">
    <property type="entry name" value="ZIP4_12_EF-hand"/>
</dbReference>
<dbReference type="GO" id="GO:0030003">
    <property type="term" value="P:intracellular monoatomic cation homeostasis"/>
    <property type="evidence" value="ECO:0007669"/>
    <property type="project" value="TreeGrafter"/>
</dbReference>
<dbReference type="GO" id="GO:0140410">
    <property type="term" value="F:monoatomic cation:bicarbonate symporter activity"/>
    <property type="evidence" value="ECO:0007669"/>
    <property type="project" value="TreeGrafter"/>
</dbReference>
<keyword evidence="26" id="KW-1185">Reference proteome</keyword>
<proteinExistence type="inferred from homology"/>
<comment type="caution">
    <text evidence="25">The sequence shown here is derived from an EMBL/GenBank/DDBJ whole genome shotgun (WGS) entry which is preliminary data.</text>
</comment>
<dbReference type="GO" id="GO:0016324">
    <property type="term" value="C:apical plasma membrane"/>
    <property type="evidence" value="ECO:0007669"/>
    <property type="project" value="UniProtKB-SubCell"/>
</dbReference>
<keyword evidence="4" id="KW-0813">Transport</keyword>
<evidence type="ECO:0000256" key="21">
    <source>
        <dbReference type="SAM" id="MobiDB-lite"/>
    </source>
</evidence>
<organism evidence="25 26">
    <name type="scientific">Eschrichtius robustus</name>
    <name type="common">California gray whale</name>
    <name type="synonym">Eschrichtius gibbosus</name>
    <dbReference type="NCBI Taxonomy" id="9764"/>
    <lineage>
        <taxon>Eukaryota</taxon>
        <taxon>Metazoa</taxon>
        <taxon>Chordata</taxon>
        <taxon>Craniata</taxon>
        <taxon>Vertebrata</taxon>
        <taxon>Euteleostomi</taxon>
        <taxon>Mammalia</taxon>
        <taxon>Eutheria</taxon>
        <taxon>Laurasiatheria</taxon>
        <taxon>Artiodactyla</taxon>
        <taxon>Whippomorpha</taxon>
        <taxon>Cetacea</taxon>
        <taxon>Mysticeti</taxon>
        <taxon>Eschrichtiidae</taxon>
        <taxon>Eschrichtius</taxon>
    </lineage>
</organism>
<comment type="similarity">
    <text evidence="3">Belongs to the ZIP transporter (TC 2.A.5) family.</text>
</comment>
<feature type="transmembrane region" description="Helical" evidence="22">
    <location>
        <begin position="748"/>
        <end position="771"/>
    </location>
</feature>
<dbReference type="PANTHER" id="PTHR12191:SF21">
    <property type="entry name" value="ZINC TRANSPORTER ZIP4"/>
    <property type="match status" value="1"/>
</dbReference>
<dbReference type="InterPro" id="IPR050799">
    <property type="entry name" value="ZIP_Transporter"/>
</dbReference>
<dbReference type="InterPro" id="IPR041137">
    <property type="entry name" value="ZIP4_N"/>
</dbReference>
<evidence type="ECO:0000256" key="17">
    <source>
        <dbReference type="ARBA" id="ARBA00039394"/>
    </source>
</evidence>
<comment type="function">
    <text evidence="20">Selective transporter that mediates the uptake of Zn(2+). Plays an essential role for dietary zinc uptake from small intestine. The Zn(2+) uniporter activity is regulated by zinc availability. Also exhibits polyspecific binding and transport of Cu(2+), Cd(2+) and possibly Ni(2+) but at higher concentrations.</text>
</comment>
<evidence type="ECO:0000256" key="13">
    <source>
        <dbReference type="ARBA" id="ARBA00022989"/>
    </source>
</evidence>
<evidence type="ECO:0000256" key="16">
    <source>
        <dbReference type="ARBA" id="ARBA00034634"/>
    </source>
</evidence>
<comment type="catalytic activity">
    <reaction evidence="16">
        <text>Zn(2+)(in) = Zn(2+)(out)</text>
        <dbReference type="Rhea" id="RHEA:29351"/>
        <dbReference type="ChEBI" id="CHEBI:29105"/>
    </reaction>
</comment>
<dbReference type="GO" id="GO:0055038">
    <property type="term" value="C:recycling endosome membrane"/>
    <property type="evidence" value="ECO:0007669"/>
    <property type="project" value="UniProtKB-SubCell"/>
</dbReference>
<dbReference type="Pfam" id="PF18292">
    <property type="entry name" value="ZIP4_domain"/>
    <property type="match status" value="1"/>
</dbReference>
<keyword evidence="7" id="KW-0479">Metal-binding</keyword>
<evidence type="ECO:0000256" key="15">
    <source>
        <dbReference type="ARBA" id="ARBA00023136"/>
    </source>
</evidence>
<feature type="region of interest" description="Disordered" evidence="21">
    <location>
        <begin position="111"/>
        <end position="144"/>
    </location>
</feature>
<evidence type="ECO:0000256" key="19">
    <source>
        <dbReference type="ARBA" id="ARBA00042777"/>
    </source>
</evidence>
<keyword evidence="6 22" id="KW-0812">Transmembrane</keyword>
<feature type="transmembrane region" description="Helical" evidence="22">
    <location>
        <begin position="478"/>
        <end position="499"/>
    </location>
</feature>
<dbReference type="Proteomes" id="UP001159641">
    <property type="component" value="Unassembled WGS sequence"/>
</dbReference>
<keyword evidence="13 22" id="KW-1133">Transmembrane helix</keyword>
<feature type="transmembrane region" description="Helical" evidence="22">
    <location>
        <begin position="445"/>
        <end position="466"/>
    </location>
</feature>
<evidence type="ECO:0000256" key="7">
    <source>
        <dbReference type="ARBA" id="ARBA00022723"/>
    </source>
</evidence>
<dbReference type="GO" id="GO:0071578">
    <property type="term" value="P:zinc ion import across plasma membrane"/>
    <property type="evidence" value="ECO:0007669"/>
    <property type="project" value="TreeGrafter"/>
</dbReference>
<evidence type="ECO:0000256" key="4">
    <source>
        <dbReference type="ARBA" id="ARBA00022448"/>
    </source>
</evidence>
<keyword evidence="10" id="KW-0862">Zinc</keyword>
<evidence type="ECO:0000256" key="9">
    <source>
        <dbReference type="ARBA" id="ARBA00022753"/>
    </source>
</evidence>
<evidence type="ECO:0000256" key="10">
    <source>
        <dbReference type="ARBA" id="ARBA00022833"/>
    </source>
</evidence>
<dbReference type="InterPro" id="IPR003689">
    <property type="entry name" value="ZIP"/>
</dbReference>
<feature type="domain" description="Zinc transporter ZIP4/12 EF-hand" evidence="24">
    <location>
        <begin position="314"/>
        <end position="426"/>
    </location>
</feature>
<evidence type="ECO:0000256" key="1">
    <source>
        <dbReference type="ARBA" id="ARBA00004195"/>
    </source>
</evidence>
<keyword evidence="8" id="KW-0732">Signal</keyword>
<dbReference type="GO" id="GO:0046872">
    <property type="term" value="F:metal ion binding"/>
    <property type="evidence" value="ECO:0007669"/>
    <property type="project" value="UniProtKB-KW"/>
</dbReference>
<gene>
    <name evidence="25" type="ORF">J1605_013979</name>
</gene>
<feature type="transmembrane region" description="Helical" evidence="22">
    <location>
        <begin position="519"/>
        <end position="542"/>
    </location>
</feature>
<keyword evidence="9" id="KW-0967">Endosome</keyword>
<dbReference type="AlphaFoldDB" id="A0AB34GF92"/>
<keyword evidence="11" id="KW-0832">Ubl conjugation</keyword>
<evidence type="ECO:0000313" key="26">
    <source>
        <dbReference type="Proteomes" id="UP001159641"/>
    </source>
</evidence>
<keyword evidence="14" id="KW-0406">Ion transport</keyword>
<feature type="transmembrane region" description="Helical" evidence="22">
    <location>
        <begin position="689"/>
        <end position="711"/>
    </location>
</feature>
<feature type="transmembrane region" description="Helical" evidence="22">
    <location>
        <begin position="717"/>
        <end position="736"/>
    </location>
</feature>
<feature type="compositionally biased region" description="Pro residues" evidence="21">
    <location>
        <begin position="117"/>
        <end position="129"/>
    </location>
</feature>
<feature type="region of interest" description="Disordered" evidence="21">
    <location>
        <begin position="348"/>
        <end position="378"/>
    </location>
</feature>
<keyword evidence="5" id="KW-1003">Cell membrane</keyword>
<evidence type="ECO:0000256" key="11">
    <source>
        <dbReference type="ARBA" id="ARBA00022843"/>
    </source>
</evidence>
<dbReference type="GO" id="GO:0005385">
    <property type="term" value="F:zinc ion transmembrane transporter activity"/>
    <property type="evidence" value="ECO:0007669"/>
    <property type="project" value="TreeGrafter"/>
</dbReference>
<evidence type="ECO:0000256" key="12">
    <source>
        <dbReference type="ARBA" id="ARBA00022906"/>
    </source>
</evidence>
<evidence type="ECO:0000256" key="8">
    <source>
        <dbReference type="ARBA" id="ARBA00022729"/>
    </source>
</evidence>
<evidence type="ECO:0000259" key="24">
    <source>
        <dbReference type="Pfam" id="PF21116"/>
    </source>
</evidence>
<evidence type="ECO:0000256" key="20">
    <source>
        <dbReference type="ARBA" id="ARBA00055808"/>
    </source>
</evidence>
<evidence type="ECO:0000256" key="14">
    <source>
        <dbReference type="ARBA" id="ARBA00023065"/>
    </source>
</evidence>
<name>A0AB34GF92_ESCRO</name>
<reference evidence="25 26" key="1">
    <citation type="submission" date="2022-11" db="EMBL/GenBank/DDBJ databases">
        <title>Whole genome sequence of Eschrichtius robustus ER-17-0199.</title>
        <authorList>
            <person name="Bruniche-Olsen A."/>
            <person name="Black A.N."/>
            <person name="Fields C.J."/>
            <person name="Walden K."/>
            <person name="Dewoody J.A."/>
        </authorList>
    </citation>
    <scope>NUCLEOTIDE SEQUENCE [LARGE SCALE GENOMIC DNA]</scope>
    <source>
        <strain evidence="25">ER-17-0199</strain>
        <tissue evidence="25">Blubber</tissue>
    </source>
</reference>
<feature type="region of interest" description="Disordered" evidence="21">
    <location>
        <begin position="549"/>
        <end position="584"/>
    </location>
</feature>
<evidence type="ECO:0000256" key="18">
    <source>
        <dbReference type="ARBA" id="ARBA00041703"/>
    </source>
</evidence>
<evidence type="ECO:0000313" key="25">
    <source>
        <dbReference type="EMBL" id="KAJ8778119.1"/>
    </source>
</evidence>
<dbReference type="Pfam" id="PF02535">
    <property type="entry name" value="Zip"/>
    <property type="match status" value="1"/>
</dbReference>
<feature type="domain" description="Zinc transporter ZIP4 N-terminal" evidence="23">
    <location>
        <begin position="175"/>
        <end position="308"/>
    </location>
</feature>
<evidence type="ECO:0000256" key="3">
    <source>
        <dbReference type="ARBA" id="ARBA00006939"/>
    </source>
</evidence>
<dbReference type="Pfam" id="PF21116">
    <property type="entry name" value="EF-hand_Zip"/>
    <property type="match status" value="1"/>
</dbReference>
<accession>A0AB34GF92</accession>
<evidence type="ECO:0000256" key="2">
    <source>
        <dbReference type="ARBA" id="ARBA00004424"/>
    </source>
</evidence>
<protein>
    <recommendedName>
        <fullName evidence="17">Zinc transporter ZIP4</fullName>
    </recommendedName>
    <alternativeName>
        <fullName evidence="19">Solute carrier family 39 member 4</fullName>
    </alternativeName>
    <alternativeName>
        <fullName evidence="18">Zrt- and Irt-like protein 4</fullName>
    </alternativeName>
</protein>
<feature type="compositionally biased region" description="Polar residues" evidence="21">
    <location>
        <begin position="16"/>
        <end position="26"/>
    </location>
</feature>
<keyword evidence="15 22" id="KW-0472">Membrane</keyword>
<evidence type="ECO:0000256" key="22">
    <source>
        <dbReference type="SAM" id="Phobius"/>
    </source>
</evidence>
<sequence length="777" mass="82252">MPGEPRRGGRVPAQPESGTRQPMRPTTTQVTMASLELRAPGGRSLVGPAGPKPGLLLALLATLALTGTATPPARLLTLLSSGQGVLDRTALGSLLNTLAARVHCADGPCGKVTAPPDGSPGPSPSPPLHPEGRRQRARANSRRRAECSGLAPGPCLQARAHLPPLRIQTLLPSLLCLSVEDALALGRPEKPGLRSGPALEPRHIARLSAAAALYLSNPEGTCADVRAGRWASRADQLLALLESPEALTPGLTRLLQKIQAQAAGRPTSAEACVDLPQLLEEAAGVGSPGSPGPVLAALLDHVRNGSCFRALPTPQYFVDFVFRQHSSENPNITLDELEALMQRLGVGGATETHGDHSDHGHLGEGANRQGPVPLATPNSSSSMWDTVCLSAGDVMAVYGLSEQAGVTPEAWAQLSPALLQQQLSGACSPQPEQPTQDQLSQVERYLYGSLATLLICLSSIFGLSLLTCAKCSTATHYIIQTFLSMAVGALTGDALLHLTPQVLGLHSHDGEGLGLQPTWRLLAVLGGLYAFFLFESLFNLLLPLDPEDRKDGPCSHGHSHGGHSHGVSLQLAPSDLRPPKQPHEGSRADLRLIYADRIPPPQQVAEESPELLSPEPRRMNPELRLLPYVITLGDAVHNFADGLAVGAAFSSSWKTGLATSLAVFCHEVPHELGDFAALLHAGLSVRRALLLNLASGLTAFIGLYVALAVRVGEDGETWILAVATGLFLYVALCDMLPAMLNVRDRRPWLLFLLHNVGLLGGWTVLLLLSLYEDNITL</sequence>
<feature type="compositionally biased region" description="Basic and acidic residues" evidence="21">
    <location>
        <begin position="352"/>
        <end position="362"/>
    </location>
</feature>
<dbReference type="EMBL" id="JAIQCJ010002272">
    <property type="protein sequence ID" value="KAJ8778119.1"/>
    <property type="molecule type" value="Genomic_DNA"/>
</dbReference>
<evidence type="ECO:0000256" key="5">
    <source>
        <dbReference type="ARBA" id="ARBA00022475"/>
    </source>
</evidence>
<feature type="region of interest" description="Disordered" evidence="21">
    <location>
        <begin position="1"/>
        <end position="26"/>
    </location>
</feature>
<dbReference type="PANTHER" id="PTHR12191">
    <property type="entry name" value="SOLUTE CARRIER FAMILY 39"/>
    <property type="match status" value="1"/>
</dbReference>